<dbReference type="GO" id="GO:0006260">
    <property type="term" value="P:DNA replication"/>
    <property type="evidence" value="ECO:0007669"/>
    <property type="project" value="InterPro"/>
</dbReference>
<proteinExistence type="predicted"/>
<dbReference type="InterPro" id="IPR000424">
    <property type="entry name" value="Primosome_PriB/ssb"/>
</dbReference>
<dbReference type="STRING" id="1379680.GCA_001612615_04139"/>
<accession>A0A285LA60</accession>
<dbReference type="CDD" id="cd04496">
    <property type="entry name" value="SSB_OBF"/>
    <property type="match status" value="1"/>
</dbReference>
<evidence type="ECO:0000256" key="1">
    <source>
        <dbReference type="ARBA" id="ARBA00023125"/>
    </source>
</evidence>
<dbReference type="AlphaFoldDB" id="A0A285LA60"/>
<reference evidence="4 5" key="1">
    <citation type="submission" date="2017-09" db="EMBL/GenBank/DDBJ databases">
        <authorList>
            <person name="Ehlers B."/>
            <person name="Leendertz F.H."/>
        </authorList>
    </citation>
    <scope>NUCLEOTIDE SEQUENCE [LARGE SCALE GENOMIC DNA]</scope>
    <source>
        <strain evidence="4 5">DSM 45537</strain>
    </source>
</reference>
<gene>
    <name evidence="4" type="ORF">SAMN04244553_3352</name>
</gene>
<dbReference type="SUPFAM" id="SSF50249">
    <property type="entry name" value="Nucleic acid-binding proteins"/>
    <property type="match status" value="1"/>
</dbReference>
<dbReference type="Proteomes" id="UP000219565">
    <property type="component" value="Unassembled WGS sequence"/>
</dbReference>
<dbReference type="RefSeq" id="WP_097245667.1">
    <property type="nucleotide sequence ID" value="NZ_OBEG01000003.1"/>
</dbReference>
<evidence type="ECO:0000313" key="4">
    <source>
        <dbReference type="EMBL" id="SNY81744.1"/>
    </source>
</evidence>
<protein>
    <submittedName>
        <fullName evidence="4">Single-strand DNA-binding protein</fullName>
    </submittedName>
</protein>
<name>A0A285LA60_9NOCA</name>
<dbReference type="InterPro" id="IPR012340">
    <property type="entry name" value="NA-bd_OB-fold"/>
</dbReference>
<dbReference type="OrthoDB" id="9809878at2"/>
<dbReference type="Pfam" id="PF00436">
    <property type="entry name" value="SSB"/>
    <property type="match status" value="1"/>
</dbReference>
<feature type="region of interest" description="Disordered" evidence="3">
    <location>
        <begin position="112"/>
        <end position="132"/>
    </location>
</feature>
<dbReference type="PROSITE" id="PS50935">
    <property type="entry name" value="SSB"/>
    <property type="match status" value="1"/>
</dbReference>
<feature type="region of interest" description="Disordered" evidence="3">
    <location>
        <begin position="145"/>
        <end position="171"/>
    </location>
</feature>
<organism evidence="4 5">
    <name type="scientific">Nocardia amikacinitolerans</name>
    <dbReference type="NCBI Taxonomy" id="756689"/>
    <lineage>
        <taxon>Bacteria</taxon>
        <taxon>Bacillati</taxon>
        <taxon>Actinomycetota</taxon>
        <taxon>Actinomycetes</taxon>
        <taxon>Mycobacteriales</taxon>
        <taxon>Nocardiaceae</taxon>
        <taxon>Nocardia</taxon>
    </lineage>
</organism>
<evidence type="ECO:0000256" key="2">
    <source>
        <dbReference type="PROSITE-ProRule" id="PRU00252"/>
    </source>
</evidence>
<evidence type="ECO:0000313" key="5">
    <source>
        <dbReference type="Proteomes" id="UP000219565"/>
    </source>
</evidence>
<dbReference type="GO" id="GO:0003697">
    <property type="term" value="F:single-stranded DNA binding"/>
    <property type="evidence" value="ECO:0007669"/>
    <property type="project" value="InterPro"/>
</dbReference>
<evidence type="ECO:0000256" key="3">
    <source>
        <dbReference type="SAM" id="MobiDB-lite"/>
    </source>
</evidence>
<sequence length="171" mass="18366">MYEAMATVVGTVVTNPVKRDLSNGEQVLTFRMASNSRRLDFASGEWVDNGTLYLTISCWRRLVGGVDASLRRGDPVLVYGQLRSHEYRTKDGVERRDLEMRATAIGPDLSRCTAQVSRRSETGGGPTALMRNTCIGSSAENRARVGEELGDSAATVASVPSGSAAPEPVDA</sequence>
<keyword evidence="1 2" id="KW-0238">DNA-binding</keyword>
<keyword evidence="5" id="KW-1185">Reference proteome</keyword>
<dbReference type="EMBL" id="OBEG01000003">
    <property type="protein sequence ID" value="SNY81744.1"/>
    <property type="molecule type" value="Genomic_DNA"/>
</dbReference>
<dbReference type="Gene3D" id="2.40.50.140">
    <property type="entry name" value="Nucleic acid-binding proteins"/>
    <property type="match status" value="1"/>
</dbReference>